<dbReference type="Proteomes" id="UP000433876">
    <property type="component" value="Unassembled WGS sequence"/>
</dbReference>
<feature type="compositionally biased region" description="Basic and acidic residues" evidence="1">
    <location>
        <begin position="236"/>
        <end position="245"/>
    </location>
</feature>
<organism evidence="2 3">
    <name type="scientific">Sordaria macrospora</name>
    <dbReference type="NCBI Taxonomy" id="5147"/>
    <lineage>
        <taxon>Eukaryota</taxon>
        <taxon>Fungi</taxon>
        <taxon>Dikarya</taxon>
        <taxon>Ascomycota</taxon>
        <taxon>Pezizomycotina</taxon>
        <taxon>Sordariomycetes</taxon>
        <taxon>Sordariomycetidae</taxon>
        <taxon>Sordariales</taxon>
        <taxon>Sordariaceae</taxon>
        <taxon>Sordaria</taxon>
    </lineage>
</organism>
<dbReference type="AlphaFoldDB" id="A0A8S8ZPT5"/>
<evidence type="ECO:0000313" key="3">
    <source>
        <dbReference type="Proteomes" id="UP000433876"/>
    </source>
</evidence>
<feature type="region of interest" description="Disordered" evidence="1">
    <location>
        <begin position="184"/>
        <end position="315"/>
    </location>
</feature>
<evidence type="ECO:0000256" key="1">
    <source>
        <dbReference type="SAM" id="MobiDB-lite"/>
    </source>
</evidence>
<sequence length="453" mass="51325">MVLEVLHHGRDELNIWIKSQSFIYVVADIQPGFRSRTSNKQSKKLNIRSEPRHMRIIDIPEKLLSNKSQKQKRQRMKSRLGEGLQLVQKSPKGTQTTAMLVSHPWRLFLHRRPKATSARLQIPRTTVAAAYLGQTPIDRIRKRSTESKASSTSQPHKPPFPQTATVLIFRSGIIESVKRRKLSIGRHQSGSYSHILSRDQRKRLGQKTSSSHSRHRAPLKPLGNNFGSFTRLGSNLDKEKSKEVAKSISNTPATASVKEAKELHQIKGQAKDATTSKPTEEEGTSSPTGTENQHRRSPSNPAYKAITPSSPPGCSFSSRSDSCSRHCCSFISSQNPSSRAIPLPAQSLFPPTEIILQYVIKQTRKHPISESKSVRHYPSKVYISKEEANEICRQRFLKLLKEDTPFQTVDQRFASNNLFKGMIIYEDDEAQQYYVHEEETLVGDYREKGIIPR</sequence>
<feature type="region of interest" description="Disordered" evidence="1">
    <location>
        <begin position="133"/>
        <end position="164"/>
    </location>
</feature>
<reference evidence="2 3" key="1">
    <citation type="submission" date="2017-07" db="EMBL/GenBank/DDBJ databases">
        <title>Genome sequence of the Sordaria macrospora wild type strain R19027.</title>
        <authorList>
            <person name="Nowrousian M."/>
            <person name="Teichert I."/>
            <person name="Kueck U."/>
        </authorList>
    </citation>
    <scope>NUCLEOTIDE SEQUENCE [LARGE SCALE GENOMIC DNA]</scope>
    <source>
        <strain evidence="2 3">R19027</strain>
        <tissue evidence="2">Mycelium</tissue>
    </source>
</reference>
<comment type="caution">
    <text evidence="2">The sequence shown here is derived from an EMBL/GenBank/DDBJ whole genome shotgun (WGS) entry which is preliminary data.</text>
</comment>
<protein>
    <submittedName>
        <fullName evidence="2">Uncharacterized protein</fullName>
    </submittedName>
</protein>
<accession>A0A8S8ZPT5</accession>
<name>A0A8S8ZPT5_SORMA</name>
<dbReference type="VEuPathDB" id="FungiDB:SMAC_01997"/>
<proteinExistence type="predicted"/>
<gene>
    <name evidence="2" type="ORF">SMACR_01997</name>
</gene>
<dbReference type="EMBL" id="NMPR01000087">
    <property type="protein sequence ID" value="KAA8631060.1"/>
    <property type="molecule type" value="Genomic_DNA"/>
</dbReference>
<evidence type="ECO:0000313" key="2">
    <source>
        <dbReference type="EMBL" id="KAA8631060.1"/>
    </source>
</evidence>